<dbReference type="GO" id="GO:0000978">
    <property type="term" value="F:RNA polymerase II cis-regulatory region sequence-specific DNA binding"/>
    <property type="evidence" value="ECO:0007669"/>
    <property type="project" value="TreeGrafter"/>
</dbReference>
<dbReference type="AlphaFoldDB" id="A0A091CP63"/>
<evidence type="ECO:0000256" key="6">
    <source>
        <dbReference type="ARBA" id="ARBA00023125"/>
    </source>
</evidence>
<evidence type="ECO:0000256" key="7">
    <source>
        <dbReference type="ARBA" id="ARBA00023155"/>
    </source>
</evidence>
<dbReference type="InterPro" id="IPR001356">
    <property type="entry name" value="HD"/>
</dbReference>
<proteinExistence type="inferred from homology"/>
<feature type="region of interest" description="Disordered" evidence="12">
    <location>
        <begin position="100"/>
        <end position="140"/>
    </location>
</feature>
<feature type="non-terminal residue" evidence="14">
    <location>
        <position position="1"/>
    </location>
</feature>
<sequence length="586" mass="59778">FPAAHHAFLQDLYLRARYHEAERARGRALGAVDKYRLRKKFPLPKTIWDGEETVYCFKERSRAALKACYRGNRYPTPDEKRRLATLTGLSLTQVSNWFKNRRQRDRTGAGGGAPCKSESDGNPTTEDESSRSPEDLERGVAPVAAEAPTQSSIFLAGPTPPAPCPASSSILVNGSFLAASSSPTVLLNGSPVIINSLALGEASSLGPLLLTGGGAAPPQPGSQGTSEAKTSLVLDPQTGEVRLEEASSEVPETKGAQVVASVPTGEEVSGPLPQVVPGPPPAANFSLPAGPVPTVAAPQVVPLSPPPGYPTGLNATSPLLNLPQVVPTSQVVTLPQAMGPLQLLAAGPGSPVKVAAAAGPANVHLINSGVGVTALQLPSATAPGNFLLANPVSGSPIVTGVAVQQGKIILTATFPTSMLVSQVLPPAPSLALPLKPETTISVPEGTLPVAPSPALPEAHALGTLSAQVPPPPAVATSAASLPFSPDSSSLLSSFPAPLAEGLMLSPAAVPVWSAGLELSTGTEGLLDAEKGLETQAPHTVLRLPGPDPEGLLLGATAAAEVDEGLEAEAKVLTQLQSVPVEEPLEL</sequence>
<dbReference type="GO" id="GO:0005634">
    <property type="term" value="C:nucleus"/>
    <property type="evidence" value="ECO:0007669"/>
    <property type="project" value="UniProtKB-SubCell"/>
</dbReference>
<dbReference type="InterPro" id="IPR009057">
    <property type="entry name" value="Homeodomain-like_sf"/>
</dbReference>
<dbReference type="Gene3D" id="1.10.10.60">
    <property type="entry name" value="Homeodomain-like"/>
    <property type="match status" value="1"/>
</dbReference>
<organism evidence="14 15">
    <name type="scientific">Fukomys damarensis</name>
    <name type="common">Damaraland mole rat</name>
    <name type="synonym">Cryptomys damarensis</name>
    <dbReference type="NCBI Taxonomy" id="885580"/>
    <lineage>
        <taxon>Eukaryota</taxon>
        <taxon>Metazoa</taxon>
        <taxon>Chordata</taxon>
        <taxon>Craniata</taxon>
        <taxon>Vertebrata</taxon>
        <taxon>Euteleostomi</taxon>
        <taxon>Mammalia</taxon>
        <taxon>Eutheria</taxon>
        <taxon>Euarchontoglires</taxon>
        <taxon>Glires</taxon>
        <taxon>Rodentia</taxon>
        <taxon>Hystricomorpha</taxon>
        <taxon>Bathyergidae</taxon>
        <taxon>Fukomys</taxon>
    </lineage>
</organism>
<dbReference type="InterPro" id="IPR031701">
    <property type="entry name" value="SIX1_SD"/>
</dbReference>
<dbReference type="FunFam" id="1.10.10.60:FF:000085">
    <property type="entry name" value="SIX homeobox 5"/>
    <property type="match status" value="1"/>
</dbReference>
<keyword evidence="4" id="KW-0217">Developmental protein</keyword>
<keyword evidence="9 10" id="KW-0539">Nucleus</keyword>
<dbReference type="PANTHER" id="PTHR10390">
    <property type="entry name" value="HOMEOBOX PROTEIN SIX"/>
    <property type="match status" value="1"/>
</dbReference>
<feature type="DNA-binding region" description="Homeobox" evidence="10">
    <location>
        <begin position="59"/>
        <end position="109"/>
    </location>
</feature>
<evidence type="ECO:0000256" key="10">
    <source>
        <dbReference type="PROSITE-ProRule" id="PRU00108"/>
    </source>
</evidence>
<keyword evidence="5" id="KW-0805">Transcription regulation</keyword>
<feature type="compositionally biased region" description="Basic and acidic residues" evidence="12">
    <location>
        <begin position="128"/>
        <end position="138"/>
    </location>
</feature>
<dbReference type="eggNOG" id="KOG0775">
    <property type="taxonomic scope" value="Eukaryota"/>
</dbReference>
<evidence type="ECO:0000259" key="13">
    <source>
        <dbReference type="PROSITE" id="PS50071"/>
    </source>
</evidence>
<evidence type="ECO:0000313" key="14">
    <source>
        <dbReference type="EMBL" id="KFO18970.1"/>
    </source>
</evidence>
<dbReference type="PROSITE" id="PS00027">
    <property type="entry name" value="HOMEOBOX_1"/>
    <property type="match status" value="1"/>
</dbReference>
<name>A0A091CP63_FUKDA</name>
<dbReference type="Pfam" id="PF16878">
    <property type="entry name" value="SIX1_SD"/>
    <property type="match status" value="1"/>
</dbReference>
<feature type="domain" description="Homeobox" evidence="13">
    <location>
        <begin position="57"/>
        <end position="108"/>
    </location>
</feature>
<keyword evidence="8" id="KW-0804">Transcription</keyword>
<feature type="region of interest" description="Disordered" evidence="12">
    <location>
        <begin position="210"/>
        <end position="233"/>
    </location>
</feature>
<evidence type="ECO:0000256" key="12">
    <source>
        <dbReference type="SAM" id="MobiDB-lite"/>
    </source>
</evidence>
<dbReference type="STRING" id="885580.ENSFDAP00000022507"/>
<evidence type="ECO:0000256" key="1">
    <source>
        <dbReference type="ARBA" id="ARBA00004123"/>
    </source>
</evidence>
<dbReference type="Proteomes" id="UP000028990">
    <property type="component" value="Unassembled WGS sequence"/>
</dbReference>
<dbReference type="CDD" id="cd00086">
    <property type="entry name" value="homeodomain"/>
    <property type="match status" value="1"/>
</dbReference>
<dbReference type="PROSITE" id="PS50071">
    <property type="entry name" value="HOMEOBOX_2"/>
    <property type="match status" value="1"/>
</dbReference>
<evidence type="ECO:0000256" key="3">
    <source>
        <dbReference type="ARBA" id="ARBA00008161"/>
    </source>
</evidence>
<evidence type="ECO:0000256" key="2">
    <source>
        <dbReference type="ARBA" id="ARBA00004496"/>
    </source>
</evidence>
<comment type="similarity">
    <text evidence="3">Belongs to the SIX/Sine oculis homeobox family.</text>
</comment>
<dbReference type="PANTHER" id="PTHR10390:SF40">
    <property type="entry name" value="HOMEOBOX PROTEIN SIX5"/>
    <property type="match status" value="1"/>
</dbReference>
<dbReference type="InterPro" id="IPR017970">
    <property type="entry name" value="Homeobox_CS"/>
</dbReference>
<evidence type="ECO:0000256" key="11">
    <source>
        <dbReference type="RuleBase" id="RU000682"/>
    </source>
</evidence>
<keyword evidence="15" id="KW-1185">Reference proteome</keyword>
<evidence type="ECO:0000256" key="9">
    <source>
        <dbReference type="ARBA" id="ARBA00023242"/>
    </source>
</evidence>
<comment type="subcellular location">
    <subcellularLocation>
        <location evidence="2">Cytoplasm</location>
    </subcellularLocation>
    <subcellularLocation>
        <location evidence="1 10 11">Nucleus</location>
    </subcellularLocation>
</comment>
<dbReference type="GO" id="GO:0005737">
    <property type="term" value="C:cytoplasm"/>
    <property type="evidence" value="ECO:0007669"/>
    <property type="project" value="UniProtKB-SubCell"/>
</dbReference>
<dbReference type="EMBL" id="KN125239">
    <property type="protein sequence ID" value="KFO18970.1"/>
    <property type="molecule type" value="Genomic_DNA"/>
</dbReference>
<gene>
    <name evidence="14" type="ORF">H920_19634</name>
</gene>
<keyword evidence="7 10" id="KW-0371">Homeobox</keyword>
<protein>
    <submittedName>
        <fullName evidence="14">Homeobox protein SIX5</fullName>
    </submittedName>
</protein>
<dbReference type="GO" id="GO:0000981">
    <property type="term" value="F:DNA-binding transcription factor activity, RNA polymerase II-specific"/>
    <property type="evidence" value="ECO:0007669"/>
    <property type="project" value="InterPro"/>
</dbReference>
<evidence type="ECO:0000256" key="4">
    <source>
        <dbReference type="ARBA" id="ARBA00022473"/>
    </source>
</evidence>
<dbReference type="SUPFAM" id="SSF46689">
    <property type="entry name" value="Homeodomain-like"/>
    <property type="match status" value="1"/>
</dbReference>
<evidence type="ECO:0000313" key="15">
    <source>
        <dbReference type="Proteomes" id="UP000028990"/>
    </source>
</evidence>
<evidence type="ECO:0000256" key="5">
    <source>
        <dbReference type="ARBA" id="ARBA00023015"/>
    </source>
</evidence>
<accession>A0A091CP63</accession>
<dbReference type="GO" id="GO:0005667">
    <property type="term" value="C:transcription regulator complex"/>
    <property type="evidence" value="ECO:0007669"/>
    <property type="project" value="TreeGrafter"/>
</dbReference>
<keyword evidence="6 10" id="KW-0238">DNA-binding</keyword>
<dbReference type="Pfam" id="PF00046">
    <property type="entry name" value="Homeodomain"/>
    <property type="match status" value="1"/>
</dbReference>
<dbReference type="SMART" id="SM00389">
    <property type="entry name" value="HOX"/>
    <property type="match status" value="1"/>
</dbReference>
<reference evidence="14 15" key="1">
    <citation type="submission" date="2013-11" db="EMBL/GenBank/DDBJ databases">
        <title>The Damaraland mole rat (Fukomys damarensis) genome and evolution of African mole rats.</title>
        <authorList>
            <person name="Gladyshev V.N."/>
            <person name="Fang X."/>
        </authorList>
    </citation>
    <scope>NUCLEOTIDE SEQUENCE [LARGE SCALE GENOMIC DNA]</scope>
    <source>
        <tissue evidence="14">Liver</tissue>
    </source>
</reference>
<evidence type="ECO:0000256" key="8">
    <source>
        <dbReference type="ARBA" id="ARBA00023163"/>
    </source>
</evidence>